<dbReference type="Proteomes" id="UP000432015">
    <property type="component" value="Unassembled WGS sequence"/>
</dbReference>
<gene>
    <name evidence="1" type="ORF">GNZ18_02040</name>
</gene>
<name>A0A7K1KTQ9_9ACTN</name>
<dbReference type="InterPro" id="IPR006764">
    <property type="entry name" value="SAM_dep_MeTrfase_SAV2177_type"/>
</dbReference>
<keyword evidence="1" id="KW-0808">Transferase</keyword>
<evidence type="ECO:0000313" key="1">
    <source>
        <dbReference type="EMBL" id="MUN35387.1"/>
    </source>
</evidence>
<sequence length="296" mass="32548">MRAMTDKATFDWAAARADLDGFDTARAMMARLWNLWAGGKDAFPGDREFCDRAQETYPQITRLARYRLVFRARVVRALMSRYGIDQFLIVGTDLPLHSEVHDIVHRAAPLARVVYADSDVWVIRTAEALLNPLPGSVCGYVSAGLDDPAALLEDTARWLDLERPVGVVMLNSLDVLPDLSAAAALKVLRAALAPGSCLAFCALTDDGYETRLFEAMGAGQYPCLALPRSRAAVQDLLAGTRLLAPGVVPVSRWCPEWRWPELDTDDLWCGVGQILDQDEDVAAARSQLTDTTARRS</sequence>
<protein>
    <submittedName>
        <fullName evidence="1">SAM-dependent methyltransferase</fullName>
    </submittedName>
</protein>
<proteinExistence type="predicted"/>
<dbReference type="SUPFAM" id="SSF53335">
    <property type="entry name" value="S-adenosyl-L-methionine-dependent methyltransferases"/>
    <property type="match status" value="1"/>
</dbReference>
<comment type="caution">
    <text evidence="1">The sequence shown here is derived from an EMBL/GenBank/DDBJ whole genome shotgun (WGS) entry which is preliminary data.</text>
</comment>
<dbReference type="GO" id="GO:0032259">
    <property type="term" value="P:methylation"/>
    <property type="evidence" value="ECO:0007669"/>
    <property type="project" value="UniProtKB-KW"/>
</dbReference>
<dbReference type="Gene3D" id="3.40.50.150">
    <property type="entry name" value="Vaccinia Virus protein VP39"/>
    <property type="match status" value="1"/>
</dbReference>
<dbReference type="AlphaFoldDB" id="A0A7K1KTQ9"/>
<organism evidence="1 2">
    <name type="scientific">Actinomadura litoris</name>
    <dbReference type="NCBI Taxonomy" id="2678616"/>
    <lineage>
        <taxon>Bacteria</taxon>
        <taxon>Bacillati</taxon>
        <taxon>Actinomycetota</taxon>
        <taxon>Actinomycetes</taxon>
        <taxon>Streptosporangiales</taxon>
        <taxon>Thermomonosporaceae</taxon>
        <taxon>Actinomadura</taxon>
    </lineage>
</organism>
<dbReference type="EMBL" id="WOFH01000001">
    <property type="protein sequence ID" value="MUN35387.1"/>
    <property type="molecule type" value="Genomic_DNA"/>
</dbReference>
<accession>A0A7K1KTQ9</accession>
<dbReference type="InterPro" id="IPR029063">
    <property type="entry name" value="SAM-dependent_MTases_sf"/>
</dbReference>
<dbReference type="GO" id="GO:0008168">
    <property type="term" value="F:methyltransferase activity"/>
    <property type="evidence" value="ECO:0007669"/>
    <property type="project" value="UniProtKB-KW"/>
</dbReference>
<keyword evidence="2" id="KW-1185">Reference proteome</keyword>
<dbReference type="PIRSF" id="PIRSF017393">
    <property type="entry name" value="MTase_SAV2177"/>
    <property type="match status" value="1"/>
</dbReference>
<keyword evidence="1" id="KW-0489">Methyltransferase</keyword>
<reference evidence="1 2" key="1">
    <citation type="submission" date="2019-11" db="EMBL/GenBank/DDBJ databases">
        <authorList>
            <person name="Cao P."/>
        </authorList>
    </citation>
    <scope>NUCLEOTIDE SEQUENCE [LARGE SCALE GENOMIC DNA]</scope>
    <source>
        <strain evidence="1 2">NEAU-AAG5</strain>
    </source>
</reference>
<evidence type="ECO:0000313" key="2">
    <source>
        <dbReference type="Proteomes" id="UP000432015"/>
    </source>
</evidence>
<dbReference type="Pfam" id="PF04672">
    <property type="entry name" value="Methyltransf_19"/>
    <property type="match status" value="1"/>
</dbReference>